<evidence type="ECO:0000313" key="2">
    <source>
        <dbReference type="EMBL" id="MBO8477196.1"/>
    </source>
</evidence>
<protein>
    <recommendedName>
        <fullName evidence="1">PD-(D/E)XK nuclease-like domain-containing protein</fullName>
    </recommendedName>
</protein>
<reference evidence="2" key="1">
    <citation type="submission" date="2020-10" db="EMBL/GenBank/DDBJ databases">
        <authorList>
            <person name="Gilroy R."/>
        </authorList>
    </citation>
    <scope>NUCLEOTIDE SEQUENCE</scope>
    <source>
        <strain evidence="2">6919</strain>
    </source>
</reference>
<accession>A0A9D9NKU7</accession>
<dbReference type="InterPro" id="IPR048822">
    <property type="entry name" value="PDDEXK_13"/>
</dbReference>
<name>A0A9D9NKU7_9BACT</name>
<sequence>MTKGKTYRYDDEFKAKARAHQFAFRENELNDFYDEKNPQVILSPDAAKQGLIFCDTYRDLIKSKVISFKSSVLFSNMLRSEHIPYNIFTPMEEDLDATAALFNEIIGGGISKINRILIEYAGGADKSAYLNDGTSFDTFIEYVSSDGSIGGIGIEVKYTENGYPIGVKERQDIENRDGLYYQMTQKSHWYIPTLDIISFINANHLRQIWRNHILGYSMLFRGDIQHFHHIHLYPQGNKHFFERAIPEYKSLLTDCGKTTFIDLTYESLFDMISKIFI</sequence>
<evidence type="ECO:0000259" key="1">
    <source>
        <dbReference type="Pfam" id="PF20796"/>
    </source>
</evidence>
<organism evidence="2 3">
    <name type="scientific">Candidatus Limisoma faecipullorum</name>
    <dbReference type="NCBI Taxonomy" id="2840854"/>
    <lineage>
        <taxon>Bacteria</taxon>
        <taxon>Pseudomonadati</taxon>
        <taxon>Bacteroidota</taxon>
        <taxon>Bacteroidia</taxon>
        <taxon>Bacteroidales</taxon>
        <taxon>Candidatus Limisoma</taxon>
    </lineage>
</organism>
<feature type="non-terminal residue" evidence="2">
    <location>
        <position position="277"/>
    </location>
</feature>
<gene>
    <name evidence="2" type="ORF">IAB88_09420</name>
</gene>
<proteinExistence type="predicted"/>
<feature type="domain" description="PD-(D/E)XK nuclease-like" evidence="1">
    <location>
        <begin position="9"/>
        <end position="274"/>
    </location>
</feature>
<dbReference type="Proteomes" id="UP000823598">
    <property type="component" value="Unassembled WGS sequence"/>
</dbReference>
<dbReference type="Pfam" id="PF20796">
    <property type="entry name" value="PDDEXK_13"/>
    <property type="match status" value="1"/>
</dbReference>
<reference evidence="2" key="2">
    <citation type="journal article" date="2021" name="PeerJ">
        <title>Extensive microbial diversity within the chicken gut microbiome revealed by metagenomics and culture.</title>
        <authorList>
            <person name="Gilroy R."/>
            <person name="Ravi A."/>
            <person name="Getino M."/>
            <person name="Pursley I."/>
            <person name="Horton D.L."/>
            <person name="Alikhan N.F."/>
            <person name="Baker D."/>
            <person name="Gharbi K."/>
            <person name="Hall N."/>
            <person name="Watson M."/>
            <person name="Adriaenssens E.M."/>
            <person name="Foster-Nyarko E."/>
            <person name="Jarju S."/>
            <person name="Secka A."/>
            <person name="Antonio M."/>
            <person name="Oren A."/>
            <person name="Chaudhuri R.R."/>
            <person name="La Ragione R."/>
            <person name="Hildebrand F."/>
            <person name="Pallen M.J."/>
        </authorList>
    </citation>
    <scope>NUCLEOTIDE SEQUENCE</scope>
    <source>
        <strain evidence="2">6919</strain>
    </source>
</reference>
<dbReference type="EMBL" id="JADIMC010000112">
    <property type="protein sequence ID" value="MBO8477196.1"/>
    <property type="molecule type" value="Genomic_DNA"/>
</dbReference>
<comment type="caution">
    <text evidence="2">The sequence shown here is derived from an EMBL/GenBank/DDBJ whole genome shotgun (WGS) entry which is preliminary data.</text>
</comment>
<evidence type="ECO:0000313" key="3">
    <source>
        <dbReference type="Proteomes" id="UP000823598"/>
    </source>
</evidence>
<dbReference type="AlphaFoldDB" id="A0A9D9NKU7"/>